<sequence>MKDITDFDLQRLSSFIDGEMSREDIRELVFDMGKNSELKQCYLKMVELSHASSHIKTLSFTKKLSNLSLNSLLKAFFEKLVAPVGVFAAGVVMSYTVVNSIVSESNENNETATVIAQAISSAEAKQTLLNIQNEEIIQFASRHFSNTPDVNILPVGYAPNWVPSGFVSDPARSSKFINNSKRKQFSIFVTSPEAFSLPDGAYRKENFILIKETHNHNGVAHTLAVFGDIDIESGKKILNSIEVKNR</sequence>
<evidence type="ECO:0000313" key="1">
    <source>
        <dbReference type="EMBL" id="RCL38841.1"/>
    </source>
</evidence>
<evidence type="ECO:0000313" key="2">
    <source>
        <dbReference type="Proteomes" id="UP000252147"/>
    </source>
</evidence>
<dbReference type="Proteomes" id="UP000252147">
    <property type="component" value="Unassembled WGS sequence"/>
</dbReference>
<dbReference type="AlphaFoldDB" id="A0A368BNL6"/>
<reference evidence="1 2" key="1">
    <citation type="journal article" date="2018" name="Microbiome">
        <title>Fine metagenomic profile of the Mediterranean stratified and mixed water columns revealed by assembly and recruitment.</title>
        <authorList>
            <person name="Haro-Moreno J.M."/>
            <person name="Lopez-Perez M."/>
            <person name="De La Torre J.R."/>
            <person name="Picazo A."/>
            <person name="Camacho A."/>
            <person name="Rodriguez-Valera F."/>
        </authorList>
    </citation>
    <scope>NUCLEOTIDE SEQUENCE [LARGE SCALE GENOMIC DNA]</scope>
    <source>
        <strain evidence="1">MED-G83</strain>
    </source>
</reference>
<accession>A0A368BNL6</accession>
<gene>
    <name evidence="1" type="ORF">DBW97_02170</name>
</gene>
<dbReference type="EMBL" id="QOPD01000002">
    <property type="protein sequence ID" value="RCL38841.1"/>
    <property type="molecule type" value="Genomic_DNA"/>
</dbReference>
<comment type="caution">
    <text evidence="1">The sequence shown here is derived from an EMBL/GenBank/DDBJ whole genome shotgun (WGS) entry which is preliminary data.</text>
</comment>
<organism evidence="1 2">
    <name type="scientific">SAR86 cluster bacterium</name>
    <dbReference type="NCBI Taxonomy" id="2030880"/>
    <lineage>
        <taxon>Bacteria</taxon>
        <taxon>Pseudomonadati</taxon>
        <taxon>Pseudomonadota</taxon>
        <taxon>Gammaproteobacteria</taxon>
        <taxon>SAR86 cluster</taxon>
    </lineage>
</organism>
<protein>
    <recommendedName>
        <fullName evidence="3">Anti sigma-E protein RseA N-terminal domain-containing protein</fullName>
    </recommendedName>
</protein>
<proteinExistence type="predicted"/>
<evidence type="ECO:0008006" key="3">
    <source>
        <dbReference type="Google" id="ProtNLM"/>
    </source>
</evidence>
<name>A0A368BNL6_9GAMM</name>